<keyword evidence="4" id="KW-1185">Reference proteome</keyword>
<feature type="transmembrane region" description="Helical" evidence="1">
    <location>
        <begin position="316"/>
        <end position="338"/>
    </location>
</feature>
<keyword evidence="1" id="KW-1133">Transmembrane helix</keyword>
<name>A0ABV9PXX6_9BACL</name>
<feature type="domain" description="TRAP C4-dicarboxylate transport system permease DctM subunit" evidence="2">
    <location>
        <begin position="136"/>
        <end position="349"/>
    </location>
</feature>
<reference evidence="4" key="1">
    <citation type="journal article" date="2019" name="Int. J. Syst. Evol. Microbiol.">
        <title>The Global Catalogue of Microorganisms (GCM) 10K type strain sequencing project: providing services to taxonomists for standard genome sequencing and annotation.</title>
        <authorList>
            <consortium name="The Broad Institute Genomics Platform"/>
            <consortium name="The Broad Institute Genome Sequencing Center for Infectious Disease"/>
            <person name="Wu L."/>
            <person name="Ma J."/>
        </authorList>
    </citation>
    <scope>NUCLEOTIDE SEQUENCE [LARGE SCALE GENOMIC DNA]</scope>
    <source>
        <strain evidence="4">WYCCWR 12678</strain>
    </source>
</reference>
<evidence type="ECO:0000256" key="1">
    <source>
        <dbReference type="SAM" id="Phobius"/>
    </source>
</evidence>
<feature type="transmembrane region" description="Helical" evidence="1">
    <location>
        <begin position="37"/>
        <end position="58"/>
    </location>
</feature>
<dbReference type="PANTHER" id="PTHR43849:SF2">
    <property type="entry name" value="BLL3936 PROTEIN"/>
    <property type="match status" value="1"/>
</dbReference>
<dbReference type="NCBIfam" id="TIGR02123">
    <property type="entry name" value="TRAP_fused"/>
    <property type="match status" value="1"/>
</dbReference>
<keyword evidence="1" id="KW-0472">Membrane</keyword>
<dbReference type="RefSeq" id="WP_380024377.1">
    <property type="nucleotide sequence ID" value="NZ_JBHSHC010000022.1"/>
</dbReference>
<dbReference type="EMBL" id="JBHSHC010000022">
    <property type="protein sequence ID" value="MFC4766488.1"/>
    <property type="molecule type" value="Genomic_DNA"/>
</dbReference>
<dbReference type="PANTHER" id="PTHR43849">
    <property type="entry name" value="BLL3936 PROTEIN"/>
    <property type="match status" value="1"/>
</dbReference>
<feature type="transmembrane region" description="Helical" evidence="1">
    <location>
        <begin position="94"/>
        <end position="113"/>
    </location>
</feature>
<proteinExistence type="predicted"/>
<dbReference type="Pfam" id="PF06808">
    <property type="entry name" value="DctM"/>
    <property type="match status" value="1"/>
</dbReference>
<keyword evidence="1" id="KW-0812">Transmembrane</keyword>
<dbReference type="InterPro" id="IPR011853">
    <property type="entry name" value="TRAP_DctM-Dct_fused"/>
</dbReference>
<protein>
    <submittedName>
        <fullName evidence="3">TRAP transporter permease</fullName>
    </submittedName>
</protein>
<evidence type="ECO:0000313" key="4">
    <source>
        <dbReference type="Proteomes" id="UP001596002"/>
    </source>
</evidence>
<evidence type="ECO:0000313" key="3">
    <source>
        <dbReference type="EMBL" id="MFC4766488.1"/>
    </source>
</evidence>
<sequence length="361" mass="39195">MSEKKDLVAEFSKGIDAEAVMREADAEFRFRRVAGKWAVIVSVIAIIWSVFQLYTSGFGVFDSIIQRSIHLMFVLVMAFLLYPARKGAPKERPSFIDLVLVLFSILVNLYLVIQWNEIAFCGGRLTEVEHLIGGAGILLVLEASRRVLGKELTITGLVFLLYAYFGNYVPGRFHTRGYTLERISEHMFWSTEGIFGIALGVSATYMFLFILFGAFLGGTGLSKLINDVSLAAAGHKPGGPAKVALLTTGFMGMINGSAVANAASTGAFTIPMMKNVRYRPTFAAGVEAAGSTGGQIMPPVMGAAAFIMAEFIGVPYSQIIIAAAIPAILYYASIWIMVHVEAVKTGLQGCRKINCLRSSMR</sequence>
<accession>A0ABV9PXX6</accession>
<gene>
    <name evidence="3" type="ORF">ACFO8Q_03700</name>
</gene>
<dbReference type="Proteomes" id="UP001596002">
    <property type="component" value="Unassembled WGS sequence"/>
</dbReference>
<feature type="transmembrane region" description="Helical" evidence="1">
    <location>
        <begin position="194"/>
        <end position="216"/>
    </location>
</feature>
<feature type="transmembrane region" description="Helical" evidence="1">
    <location>
        <begin position="64"/>
        <end position="82"/>
    </location>
</feature>
<organism evidence="3 4">
    <name type="scientific">Effusibacillus consociatus</name>
    <dbReference type="NCBI Taxonomy" id="1117041"/>
    <lineage>
        <taxon>Bacteria</taxon>
        <taxon>Bacillati</taxon>
        <taxon>Bacillota</taxon>
        <taxon>Bacilli</taxon>
        <taxon>Bacillales</taxon>
        <taxon>Alicyclobacillaceae</taxon>
        <taxon>Effusibacillus</taxon>
    </lineage>
</organism>
<feature type="transmembrane region" description="Helical" evidence="1">
    <location>
        <begin position="152"/>
        <end position="173"/>
    </location>
</feature>
<comment type="caution">
    <text evidence="3">The sequence shown here is derived from an EMBL/GenBank/DDBJ whole genome shotgun (WGS) entry which is preliminary data.</text>
</comment>
<evidence type="ECO:0000259" key="2">
    <source>
        <dbReference type="Pfam" id="PF06808"/>
    </source>
</evidence>
<dbReference type="InterPro" id="IPR010656">
    <property type="entry name" value="DctM"/>
</dbReference>